<evidence type="ECO:0000313" key="3">
    <source>
        <dbReference type="EMBL" id="GAA4054312.1"/>
    </source>
</evidence>
<accession>A0ABP7UW88</accession>
<proteinExistence type="predicted"/>
<evidence type="ECO:0000259" key="2">
    <source>
        <dbReference type="Pfam" id="PF20906"/>
    </source>
</evidence>
<evidence type="ECO:0000259" key="1">
    <source>
        <dbReference type="Pfam" id="PF06032"/>
    </source>
</evidence>
<dbReference type="InterPro" id="IPR024071">
    <property type="entry name" value="S-Me-THD_C_sf"/>
</dbReference>
<dbReference type="InterPro" id="IPR048350">
    <property type="entry name" value="S-Me-THD-like_C"/>
</dbReference>
<reference evidence="4" key="1">
    <citation type="journal article" date="2019" name="Int. J. Syst. Evol. Microbiol.">
        <title>The Global Catalogue of Microorganisms (GCM) 10K type strain sequencing project: providing services to taxonomists for standard genome sequencing and annotation.</title>
        <authorList>
            <consortium name="The Broad Institute Genomics Platform"/>
            <consortium name="The Broad Institute Genome Sequencing Center for Infectious Disease"/>
            <person name="Wu L."/>
            <person name="Ma J."/>
        </authorList>
    </citation>
    <scope>NUCLEOTIDE SEQUENCE [LARGE SCALE GENOMIC DNA]</scope>
    <source>
        <strain evidence="4">JCM 16702</strain>
    </source>
</reference>
<dbReference type="Proteomes" id="UP001500683">
    <property type="component" value="Unassembled WGS sequence"/>
</dbReference>
<dbReference type="SUPFAM" id="SSF160991">
    <property type="entry name" value="CV3147-like"/>
    <property type="match status" value="1"/>
</dbReference>
<dbReference type="Gene3D" id="3.40.1610.10">
    <property type="entry name" value="CV3147-like domain"/>
    <property type="match status" value="1"/>
</dbReference>
<feature type="domain" description="S-Me-THD-like C-terminal" evidence="2">
    <location>
        <begin position="177"/>
        <end position="353"/>
    </location>
</feature>
<protein>
    <submittedName>
        <fullName evidence="3">DUF917 domain-containing protein</fullName>
    </submittedName>
</protein>
<sequence length="370" mass="38712">MHRRCYLSRVRISAADAADLAEGAALLGAGGGGDTTHGAALMRHALDRHGPVRLVRADELAPDAWVIPVAAIGAVSVMVERLPGDTEFVAAVRAMERHLGVRAAALHGLEAAGINALLPVAAAAWLGLPLVDADGMGRAFPRLDQTVFDLAGLPPAPLALAEPSGTQMIITAPEGASLERLARAVLPALGGWAATAQWPMRASTSRRHALHGTVSRALRLGRALRHARRHADERDRALAHMNGRRLGTGVVIEVRQRGGAAHTGTVTIENTAGRRTLRLDMADEYLLAIDDGVVTAHVPEIIALLHARTWRPIFTEEVAVGQHVDVLAVPAPAALGDPATRRLMGPEAFGLDLPDDLVTAGGGGGARPCA</sequence>
<dbReference type="InterPro" id="IPR010318">
    <property type="entry name" value="S-Me-THD_N"/>
</dbReference>
<feature type="domain" description="S-Me-THD N-terminal" evidence="1">
    <location>
        <begin position="16"/>
        <end position="171"/>
    </location>
</feature>
<dbReference type="Gene3D" id="2.40.390.10">
    <property type="entry name" value="CV3147-like"/>
    <property type="match status" value="1"/>
</dbReference>
<dbReference type="InterPro" id="IPR027479">
    <property type="entry name" value="S-Me-THD_N_sf"/>
</dbReference>
<name>A0ABP7UW88_9ACTN</name>
<dbReference type="Pfam" id="PF20906">
    <property type="entry name" value="S-Me-THD_C"/>
    <property type="match status" value="1"/>
</dbReference>
<gene>
    <name evidence="3" type="ORF">GCM10022214_01320</name>
</gene>
<organism evidence="3 4">
    <name type="scientific">Actinomadura miaoliensis</name>
    <dbReference type="NCBI Taxonomy" id="430685"/>
    <lineage>
        <taxon>Bacteria</taxon>
        <taxon>Bacillati</taxon>
        <taxon>Actinomycetota</taxon>
        <taxon>Actinomycetes</taxon>
        <taxon>Streptosporangiales</taxon>
        <taxon>Thermomonosporaceae</taxon>
        <taxon>Actinomadura</taxon>
    </lineage>
</organism>
<dbReference type="EMBL" id="BAAAZG010000001">
    <property type="protein sequence ID" value="GAA4054312.1"/>
    <property type="molecule type" value="Genomic_DNA"/>
</dbReference>
<keyword evidence="4" id="KW-1185">Reference proteome</keyword>
<evidence type="ECO:0000313" key="4">
    <source>
        <dbReference type="Proteomes" id="UP001500683"/>
    </source>
</evidence>
<dbReference type="Pfam" id="PF06032">
    <property type="entry name" value="S-Me-THD_N"/>
    <property type="match status" value="1"/>
</dbReference>
<comment type="caution">
    <text evidence="3">The sequence shown here is derived from an EMBL/GenBank/DDBJ whole genome shotgun (WGS) entry which is preliminary data.</text>
</comment>